<dbReference type="GeneID" id="55996681"/>
<feature type="region of interest" description="Disordered" evidence="1">
    <location>
        <begin position="1"/>
        <end position="183"/>
    </location>
</feature>
<accession>A0A7H8R8L6</accession>
<gene>
    <name evidence="2" type="ORF">TRUGW13939_09197</name>
</gene>
<evidence type="ECO:0000313" key="3">
    <source>
        <dbReference type="Proteomes" id="UP000509510"/>
    </source>
</evidence>
<organism evidence="2 3">
    <name type="scientific">Talaromyces rugulosus</name>
    <name type="common">Penicillium rugulosum</name>
    <dbReference type="NCBI Taxonomy" id="121627"/>
    <lineage>
        <taxon>Eukaryota</taxon>
        <taxon>Fungi</taxon>
        <taxon>Dikarya</taxon>
        <taxon>Ascomycota</taxon>
        <taxon>Pezizomycotina</taxon>
        <taxon>Eurotiomycetes</taxon>
        <taxon>Eurotiomycetidae</taxon>
        <taxon>Eurotiales</taxon>
        <taxon>Trichocomaceae</taxon>
        <taxon>Talaromyces</taxon>
        <taxon>Talaromyces sect. Islandici</taxon>
    </lineage>
</organism>
<dbReference type="RefSeq" id="XP_035348215.1">
    <property type="nucleotide sequence ID" value="XM_035492322.1"/>
</dbReference>
<dbReference type="AlphaFoldDB" id="A0A7H8R8L6"/>
<dbReference type="KEGG" id="trg:TRUGW13939_09197"/>
<keyword evidence="3" id="KW-1185">Reference proteome</keyword>
<sequence length="229" mass="25019">MAPLAKATGKPLVQGPKVNKGANPNGPMSKKNRWKTVKELKNEKETKSQGPHEVKKVIPPRTKLPMVDPSVPGATRKTIVPMDRPAVSGTESKDSMKKAVGQLKNKKKKKKKKKTKQPQGIQEAKEVIPTKTTRKTLVPMVHPSVSGTTKSGKTEKITEPIAHPAVSETVKRTQPGKDTTPPITLWTELFKSSRAPKTVVFHPEGGFCYPPLKGEYPDGKEVVEGKLSN</sequence>
<evidence type="ECO:0000313" key="2">
    <source>
        <dbReference type="EMBL" id="QKX62041.1"/>
    </source>
</evidence>
<dbReference type="OrthoDB" id="10671339at2759"/>
<evidence type="ECO:0000256" key="1">
    <source>
        <dbReference type="SAM" id="MobiDB-lite"/>
    </source>
</evidence>
<dbReference type="Proteomes" id="UP000509510">
    <property type="component" value="Chromosome V"/>
</dbReference>
<feature type="compositionally biased region" description="Basic residues" evidence="1">
    <location>
        <begin position="104"/>
        <end position="116"/>
    </location>
</feature>
<proteinExistence type="predicted"/>
<protein>
    <submittedName>
        <fullName evidence="2">Uncharacterized protein</fullName>
    </submittedName>
</protein>
<name>A0A7H8R8L6_TALRU</name>
<reference evidence="3" key="1">
    <citation type="submission" date="2020-06" db="EMBL/GenBank/DDBJ databases">
        <title>A chromosome-scale genome assembly of Talaromyces rugulosus W13939.</title>
        <authorList>
            <person name="Wang B."/>
            <person name="Guo L."/>
            <person name="Ye K."/>
            <person name="Wang L."/>
        </authorList>
    </citation>
    <scope>NUCLEOTIDE SEQUENCE [LARGE SCALE GENOMIC DNA]</scope>
    <source>
        <strain evidence="3">W13939</strain>
    </source>
</reference>
<dbReference type="EMBL" id="CP055902">
    <property type="protein sequence ID" value="QKX62041.1"/>
    <property type="molecule type" value="Genomic_DNA"/>
</dbReference>
<feature type="compositionally biased region" description="Basic and acidic residues" evidence="1">
    <location>
        <begin position="36"/>
        <end position="56"/>
    </location>
</feature>